<proteinExistence type="predicted"/>
<feature type="transmembrane region" description="Helical" evidence="2">
    <location>
        <begin position="124"/>
        <end position="147"/>
    </location>
</feature>
<feature type="compositionally biased region" description="Polar residues" evidence="1">
    <location>
        <begin position="194"/>
        <end position="232"/>
    </location>
</feature>
<accession>A0A2T7P1T9</accession>
<dbReference type="Proteomes" id="UP000245119">
    <property type="component" value="Linkage Group LG7"/>
</dbReference>
<keyword evidence="2" id="KW-1133">Transmembrane helix</keyword>
<keyword evidence="2" id="KW-0812">Transmembrane</keyword>
<evidence type="ECO:0000313" key="4">
    <source>
        <dbReference type="Proteomes" id="UP000245119"/>
    </source>
</evidence>
<comment type="caution">
    <text evidence="3">The sequence shown here is derived from an EMBL/GenBank/DDBJ whole genome shotgun (WGS) entry which is preliminary data.</text>
</comment>
<evidence type="ECO:0000313" key="3">
    <source>
        <dbReference type="EMBL" id="PVD27395.1"/>
    </source>
</evidence>
<dbReference type="EMBL" id="PZQS01000007">
    <property type="protein sequence ID" value="PVD27395.1"/>
    <property type="molecule type" value="Genomic_DNA"/>
</dbReference>
<feature type="region of interest" description="Disordered" evidence="1">
    <location>
        <begin position="177"/>
        <end position="232"/>
    </location>
</feature>
<organism evidence="3 4">
    <name type="scientific">Pomacea canaliculata</name>
    <name type="common">Golden apple snail</name>
    <dbReference type="NCBI Taxonomy" id="400727"/>
    <lineage>
        <taxon>Eukaryota</taxon>
        <taxon>Metazoa</taxon>
        <taxon>Spiralia</taxon>
        <taxon>Lophotrochozoa</taxon>
        <taxon>Mollusca</taxon>
        <taxon>Gastropoda</taxon>
        <taxon>Caenogastropoda</taxon>
        <taxon>Architaenioglossa</taxon>
        <taxon>Ampullarioidea</taxon>
        <taxon>Ampullariidae</taxon>
        <taxon>Pomacea</taxon>
    </lineage>
</organism>
<feature type="compositionally biased region" description="Polar residues" evidence="1">
    <location>
        <begin position="177"/>
        <end position="187"/>
    </location>
</feature>
<sequence length="232" mass="25464">MRCASTRTAPFHVDCIFPETAREVNGLSVQFNPDNGPQRLVVGCTLQDGLDCYHEAGFTTSLKDSTHAEITLPENFIHESGTFSCQIPGLSIDEITTCRWPPQENVTHFIPELSQSGNGVTNGMVAGVAVGVVLCIVIFAIVFLVLYKKLPAFRRRLTFLGRGTDRSRGDIIVVMDGNNSPQCNDQPEQEKISVNKSEQTNCKTETPVSDYSSNEPLLSSDESLTIAPRQNK</sequence>
<name>A0A2T7P1T9_POMCA</name>
<keyword evidence="4" id="KW-1185">Reference proteome</keyword>
<protein>
    <submittedName>
        <fullName evidence="3">Uncharacterized protein</fullName>
    </submittedName>
</protein>
<gene>
    <name evidence="3" type="ORF">C0Q70_12553</name>
</gene>
<dbReference type="AlphaFoldDB" id="A0A2T7P1T9"/>
<evidence type="ECO:0000256" key="2">
    <source>
        <dbReference type="SAM" id="Phobius"/>
    </source>
</evidence>
<keyword evidence="2" id="KW-0472">Membrane</keyword>
<reference evidence="3 4" key="1">
    <citation type="submission" date="2018-04" db="EMBL/GenBank/DDBJ databases">
        <title>The genome of golden apple snail Pomacea canaliculata provides insight into stress tolerance and invasive adaptation.</title>
        <authorList>
            <person name="Liu C."/>
            <person name="Liu B."/>
            <person name="Ren Y."/>
            <person name="Zhang Y."/>
            <person name="Wang H."/>
            <person name="Li S."/>
            <person name="Jiang F."/>
            <person name="Yin L."/>
            <person name="Zhang G."/>
            <person name="Qian W."/>
            <person name="Fan W."/>
        </authorList>
    </citation>
    <scope>NUCLEOTIDE SEQUENCE [LARGE SCALE GENOMIC DNA]</scope>
    <source>
        <strain evidence="3">SZHN2017</strain>
        <tissue evidence="3">Muscle</tissue>
    </source>
</reference>
<evidence type="ECO:0000256" key="1">
    <source>
        <dbReference type="SAM" id="MobiDB-lite"/>
    </source>
</evidence>